<dbReference type="InterPro" id="IPR002789">
    <property type="entry name" value="HerA_central"/>
</dbReference>
<dbReference type="Pfam" id="PF01935">
    <property type="entry name" value="DUF87"/>
    <property type="match status" value="1"/>
</dbReference>
<dbReference type="InterPro" id="IPR051162">
    <property type="entry name" value="T4SS_component"/>
</dbReference>
<proteinExistence type="predicted"/>
<dbReference type="PANTHER" id="PTHR30121">
    <property type="entry name" value="UNCHARACTERIZED PROTEIN YJGR-RELATED"/>
    <property type="match status" value="1"/>
</dbReference>
<sequence length="1021" mass="115027">MQKEPHPYPLDANPLIKEVSGHLFTFEEKIFGMNLTQLLTDLGIATGSFSFTGSLPIIPRLIVCALITIAAMIFVHGKIQGRSLAYWLYLLMRSKTIPAKTIWHPIQKNRANSPQGERQYPSVQAVWMPIALLQNGIGGKIHQQKKRDIARYWMALEIEGKNICLLPESEQVRVFRRFEGFLNGLEFHLQFLSLSEQIDPQNAPALTFQKDALSLLAHTPHLQAFQKASLHEQERQMTTCTRTRHFLIVSVSNAETSLRHPDGASRSVLSSIAHLLTFRKAALLSQVQVLDHLRIRVSIVRKAIQQLDMRIWTLENEEFLQLFACCLAPGSALPTFIPELVPSEKQRSYQTHVHQNKHSLLPTAPIASVHDQTRGEKKKAIQAHHIKTPQHTIKQTQTTYKKQVRGIHGTFFYTSPSNQNRYETGVIEVADLLAPSAITLMPDVLQIQTGTQKRYTQTFTITGYGHHLLCGWINNLHDLGLPLLISSHFEPIDSRFMIMKLEQALTKLESQRLSDQKTLRITKADQNVEAEQIRRVTNALASRKLKIFDISITICIHASTRERLEQRSRYLLSHLRDMQIQARSALYQQDLAWQSCLPTGLDLLQNWVKLTSDVVSTMLPGTSGTVGTPTGVFLGYTGSDLSRRPVYLNPWSSDKKIANPHIVVIGETGQGKSWLGKTIATGCMGLGLADVIVLDKDDDYFPLHETLSGESQRYNLARSCPINLFDIPFGPADVDPDDPADILAEFFDNSLMAGLALLVTDEDTKLTKSEEAYLITVARAAYAASGITSEAIRHHPDTLLKQAPTLVDFIAKMQTTPASSESMRQSLLERLEKAAYLFQGQTSISLEKPLTIFSIKELDSKWFALMTYVVQNFLMRHRALRRDDRYLAYIVEEASYLLKNAAGRRYLESGSRGFRKLGIAQITLSQHPRDFLEAGQVVLSNAGTVFFLGMQRTAVEKLHLPEELERILIQSIPGQCVLRMGNEYASLTIWSNPIYRAIFTTDPVEQRAMRQKASRQGKTVS</sequence>
<accession>A0A402A7D5</accession>
<dbReference type="Proteomes" id="UP000287352">
    <property type="component" value="Unassembled WGS sequence"/>
</dbReference>
<name>A0A402A7D5_9CHLR</name>
<dbReference type="SUPFAM" id="SSF52540">
    <property type="entry name" value="P-loop containing nucleoside triphosphate hydrolases"/>
    <property type="match status" value="1"/>
</dbReference>
<organism evidence="2 3">
    <name type="scientific">Tengunoibacter tsumagoiensis</name>
    <dbReference type="NCBI Taxonomy" id="2014871"/>
    <lineage>
        <taxon>Bacteria</taxon>
        <taxon>Bacillati</taxon>
        <taxon>Chloroflexota</taxon>
        <taxon>Ktedonobacteria</taxon>
        <taxon>Ktedonobacterales</taxon>
        <taxon>Dictyobacteraceae</taxon>
        <taxon>Tengunoibacter</taxon>
    </lineage>
</organism>
<feature type="domain" description="Helicase HerA central" evidence="1">
    <location>
        <begin position="655"/>
        <end position="745"/>
    </location>
</feature>
<reference evidence="3" key="1">
    <citation type="submission" date="2018-12" db="EMBL/GenBank/DDBJ databases">
        <title>Tengunoibacter tsumagoiensis gen. nov., sp. nov., Dictyobacter kobayashii sp. nov., D. alpinus sp. nov., and D. joshuensis sp. nov. and description of Dictyobacteraceae fam. nov. within the order Ktedonobacterales isolated from Tengu-no-mugimeshi.</title>
        <authorList>
            <person name="Wang C.M."/>
            <person name="Zheng Y."/>
            <person name="Sakai Y."/>
            <person name="Toyoda A."/>
            <person name="Minakuchi Y."/>
            <person name="Abe K."/>
            <person name="Yokota A."/>
            <person name="Yabe S."/>
        </authorList>
    </citation>
    <scope>NUCLEOTIDE SEQUENCE [LARGE SCALE GENOMIC DNA]</scope>
    <source>
        <strain evidence="3">Uno3</strain>
    </source>
</reference>
<dbReference type="AlphaFoldDB" id="A0A402A7D5"/>
<evidence type="ECO:0000313" key="3">
    <source>
        <dbReference type="Proteomes" id="UP000287352"/>
    </source>
</evidence>
<dbReference type="Gene3D" id="3.40.50.300">
    <property type="entry name" value="P-loop containing nucleotide triphosphate hydrolases"/>
    <property type="match status" value="1"/>
</dbReference>
<dbReference type="InterPro" id="IPR027417">
    <property type="entry name" value="P-loop_NTPase"/>
</dbReference>
<evidence type="ECO:0000313" key="2">
    <source>
        <dbReference type="EMBL" id="GCE15060.1"/>
    </source>
</evidence>
<dbReference type="EMBL" id="BIFR01000002">
    <property type="protein sequence ID" value="GCE15060.1"/>
    <property type="molecule type" value="Genomic_DNA"/>
</dbReference>
<comment type="caution">
    <text evidence="2">The sequence shown here is derived from an EMBL/GenBank/DDBJ whole genome shotgun (WGS) entry which is preliminary data.</text>
</comment>
<protein>
    <recommendedName>
        <fullName evidence="1">Helicase HerA central domain-containing protein</fullName>
    </recommendedName>
</protein>
<evidence type="ECO:0000259" key="1">
    <source>
        <dbReference type="Pfam" id="PF01935"/>
    </source>
</evidence>
<dbReference type="PANTHER" id="PTHR30121:SF6">
    <property type="entry name" value="SLR6007 PROTEIN"/>
    <property type="match status" value="1"/>
</dbReference>
<keyword evidence="3" id="KW-1185">Reference proteome</keyword>
<dbReference type="Gene3D" id="1.10.8.730">
    <property type="match status" value="1"/>
</dbReference>
<gene>
    <name evidence="2" type="ORF">KTT_49190</name>
</gene>